<gene>
    <name evidence="2" type="ORF">CYMTET_34170</name>
</gene>
<accession>A0AAE0FC34</accession>
<dbReference type="EMBL" id="LGRX02021410">
    <property type="protein sequence ID" value="KAK3256708.1"/>
    <property type="molecule type" value="Genomic_DNA"/>
</dbReference>
<dbReference type="InterPro" id="IPR036322">
    <property type="entry name" value="WD40_repeat_dom_sf"/>
</dbReference>
<dbReference type="InterPro" id="IPR001680">
    <property type="entry name" value="WD40_rpt"/>
</dbReference>
<dbReference type="InterPro" id="IPR015943">
    <property type="entry name" value="WD40/YVTN_repeat-like_dom_sf"/>
</dbReference>
<organism evidence="2 3">
    <name type="scientific">Cymbomonas tetramitiformis</name>
    <dbReference type="NCBI Taxonomy" id="36881"/>
    <lineage>
        <taxon>Eukaryota</taxon>
        <taxon>Viridiplantae</taxon>
        <taxon>Chlorophyta</taxon>
        <taxon>Pyramimonadophyceae</taxon>
        <taxon>Pyramimonadales</taxon>
        <taxon>Pyramimonadaceae</taxon>
        <taxon>Cymbomonas</taxon>
    </lineage>
</organism>
<dbReference type="InterPro" id="IPR052640">
    <property type="entry name" value="Gemin-5"/>
</dbReference>
<protein>
    <submittedName>
        <fullName evidence="2">Uncharacterized protein</fullName>
    </submittedName>
</protein>
<dbReference type="AlphaFoldDB" id="A0AAE0FC34"/>
<dbReference type="Proteomes" id="UP001190700">
    <property type="component" value="Unassembled WGS sequence"/>
</dbReference>
<feature type="repeat" description="WD" evidence="1">
    <location>
        <begin position="55"/>
        <end position="99"/>
    </location>
</feature>
<evidence type="ECO:0000256" key="1">
    <source>
        <dbReference type="PROSITE-ProRule" id="PRU00221"/>
    </source>
</evidence>
<dbReference type="GO" id="GO:0003730">
    <property type="term" value="F:mRNA 3'-UTR binding"/>
    <property type="evidence" value="ECO:0007669"/>
    <property type="project" value="TreeGrafter"/>
</dbReference>
<dbReference type="Pfam" id="PF00400">
    <property type="entry name" value="WD40"/>
    <property type="match status" value="2"/>
</dbReference>
<feature type="repeat" description="WD" evidence="1">
    <location>
        <begin position="100"/>
        <end position="142"/>
    </location>
</feature>
<dbReference type="GO" id="GO:0005634">
    <property type="term" value="C:nucleus"/>
    <property type="evidence" value="ECO:0007669"/>
    <property type="project" value="TreeGrafter"/>
</dbReference>
<dbReference type="SMART" id="SM00320">
    <property type="entry name" value="WD40"/>
    <property type="match status" value="2"/>
</dbReference>
<dbReference type="GO" id="GO:0000387">
    <property type="term" value="P:spliceosomal snRNP assembly"/>
    <property type="evidence" value="ECO:0007669"/>
    <property type="project" value="TreeGrafter"/>
</dbReference>
<dbReference type="PANTHER" id="PTHR46362">
    <property type="entry name" value="GEM-ASSOCIATED PROTEIN 5"/>
    <property type="match status" value="1"/>
</dbReference>
<dbReference type="SUPFAM" id="SSF50978">
    <property type="entry name" value="WD40 repeat-like"/>
    <property type="match status" value="1"/>
</dbReference>
<keyword evidence="3" id="KW-1185">Reference proteome</keyword>
<dbReference type="PROSITE" id="PS50082">
    <property type="entry name" value="WD_REPEATS_2"/>
    <property type="match status" value="2"/>
</dbReference>
<dbReference type="PANTHER" id="PTHR46362:SF1">
    <property type="entry name" value="GEM-ASSOCIATED PROTEIN 5"/>
    <property type="match status" value="1"/>
</dbReference>
<dbReference type="GO" id="GO:0032797">
    <property type="term" value="C:SMN complex"/>
    <property type="evidence" value="ECO:0007669"/>
    <property type="project" value="TreeGrafter"/>
</dbReference>
<reference evidence="2 3" key="1">
    <citation type="journal article" date="2015" name="Genome Biol. Evol.">
        <title>Comparative Genomics of a Bacterivorous Green Alga Reveals Evolutionary Causalities and Consequences of Phago-Mixotrophic Mode of Nutrition.</title>
        <authorList>
            <person name="Burns J.A."/>
            <person name="Paasch A."/>
            <person name="Narechania A."/>
            <person name="Kim E."/>
        </authorList>
    </citation>
    <scope>NUCLEOTIDE SEQUENCE [LARGE SCALE GENOMIC DNA]</scope>
    <source>
        <strain evidence="2 3">PLY_AMNH</strain>
    </source>
</reference>
<name>A0AAE0FC34_9CHLO</name>
<keyword evidence="1" id="KW-0853">WD repeat</keyword>
<sequence>MTSLYPVDPIALPPSPNWYGSHLSDWGYQGRLVAIAAHNLVVLLRPDEICFEATLAGHTNRVTAVAFVKLLNSNHLLISGSADRTLRVWDTVTRQQTQILRGHNAEVTALATSSQIADAVLSGDKDGHLLSWRFSSGERCAASKRLGDSAILCIAINPAKARGSPAPQLHLP</sequence>
<comment type="caution">
    <text evidence="2">The sequence shown here is derived from an EMBL/GenBank/DDBJ whole genome shotgun (WGS) entry which is preliminary data.</text>
</comment>
<dbReference type="PROSITE" id="PS50294">
    <property type="entry name" value="WD_REPEATS_REGION"/>
    <property type="match status" value="1"/>
</dbReference>
<dbReference type="Gene3D" id="2.130.10.10">
    <property type="entry name" value="YVTN repeat-like/Quinoprotein amine dehydrogenase"/>
    <property type="match status" value="1"/>
</dbReference>
<evidence type="ECO:0000313" key="2">
    <source>
        <dbReference type="EMBL" id="KAK3256708.1"/>
    </source>
</evidence>
<proteinExistence type="predicted"/>
<evidence type="ECO:0000313" key="3">
    <source>
        <dbReference type="Proteomes" id="UP001190700"/>
    </source>
</evidence>